<dbReference type="RefSeq" id="XP_021885965.1">
    <property type="nucleotide sequence ID" value="XM_022022632.1"/>
</dbReference>
<organism evidence="2 3">
    <name type="scientific">Lobosporangium transversale</name>
    <dbReference type="NCBI Taxonomy" id="64571"/>
    <lineage>
        <taxon>Eukaryota</taxon>
        <taxon>Fungi</taxon>
        <taxon>Fungi incertae sedis</taxon>
        <taxon>Mucoromycota</taxon>
        <taxon>Mortierellomycotina</taxon>
        <taxon>Mortierellomycetes</taxon>
        <taxon>Mortierellales</taxon>
        <taxon>Mortierellaceae</taxon>
        <taxon>Lobosporangium</taxon>
    </lineage>
</organism>
<accession>A0A1Y2H153</accession>
<evidence type="ECO:0000313" key="3">
    <source>
        <dbReference type="Proteomes" id="UP000193648"/>
    </source>
</evidence>
<dbReference type="InterPro" id="IPR036786">
    <property type="entry name" value="Ribosome_mat_SBDS_N_sf"/>
</dbReference>
<dbReference type="InParanoid" id="A0A1Y2H153"/>
<name>A0A1Y2H153_9FUNG</name>
<protein>
    <recommendedName>
        <fullName evidence="1">Ribosome maturation protein SDO1/SBDS N-terminal domain-containing protein</fullName>
    </recommendedName>
</protein>
<dbReference type="OrthoDB" id="2567806at2759"/>
<feature type="domain" description="Ribosome maturation protein SDO1/SBDS N-terminal" evidence="1">
    <location>
        <begin position="43"/>
        <end position="104"/>
    </location>
</feature>
<sequence length="106" mass="11801">MAERIVYKAQNSPNQHQPDVFILTEPGMAAKYRAQKKNANPQDNSPKINLIDVAQKFEVYQSETGKGFEGKISRPSKAVLDSIFNTEDESAIIEEIILNGEIQGAH</sequence>
<evidence type="ECO:0000313" key="2">
    <source>
        <dbReference type="EMBL" id="ORZ28280.1"/>
    </source>
</evidence>
<dbReference type="InterPro" id="IPR019783">
    <property type="entry name" value="SDO1/SBDS_N"/>
</dbReference>
<dbReference type="SUPFAM" id="SSF89895">
    <property type="entry name" value="FYSH domain"/>
    <property type="match status" value="1"/>
</dbReference>
<dbReference type="Gene3D" id="3.30.1250.10">
    <property type="entry name" value="Ribosome maturation protein SBDS, N-terminal domain"/>
    <property type="match status" value="1"/>
</dbReference>
<gene>
    <name evidence="2" type="ORF">BCR41DRAFT_344968</name>
</gene>
<dbReference type="Pfam" id="PF01172">
    <property type="entry name" value="SBDS_N"/>
    <property type="match status" value="1"/>
</dbReference>
<dbReference type="GeneID" id="33564476"/>
<evidence type="ECO:0000259" key="1">
    <source>
        <dbReference type="Pfam" id="PF01172"/>
    </source>
</evidence>
<proteinExistence type="predicted"/>
<comment type="caution">
    <text evidence="2">The sequence shown here is derived from an EMBL/GenBank/DDBJ whole genome shotgun (WGS) entry which is preliminary data.</text>
</comment>
<reference evidence="2 3" key="1">
    <citation type="submission" date="2016-07" db="EMBL/GenBank/DDBJ databases">
        <title>Pervasive Adenine N6-methylation of Active Genes in Fungi.</title>
        <authorList>
            <consortium name="DOE Joint Genome Institute"/>
            <person name="Mondo S.J."/>
            <person name="Dannebaum R.O."/>
            <person name="Kuo R.C."/>
            <person name="Labutti K."/>
            <person name="Haridas S."/>
            <person name="Kuo A."/>
            <person name="Salamov A."/>
            <person name="Ahrendt S.R."/>
            <person name="Lipzen A."/>
            <person name="Sullivan W."/>
            <person name="Andreopoulos W.B."/>
            <person name="Clum A."/>
            <person name="Lindquist E."/>
            <person name="Daum C."/>
            <person name="Ramamoorthy G.K."/>
            <person name="Gryganskyi A."/>
            <person name="Culley D."/>
            <person name="Magnuson J.K."/>
            <person name="James T.Y."/>
            <person name="O'Malley M.A."/>
            <person name="Stajich J.E."/>
            <person name="Spatafora J.W."/>
            <person name="Visel A."/>
            <person name="Grigoriev I.V."/>
        </authorList>
    </citation>
    <scope>NUCLEOTIDE SEQUENCE [LARGE SCALE GENOMIC DNA]</scope>
    <source>
        <strain evidence="2 3">NRRL 3116</strain>
    </source>
</reference>
<keyword evidence="3" id="KW-1185">Reference proteome</keyword>
<dbReference type="Proteomes" id="UP000193648">
    <property type="component" value="Unassembled WGS sequence"/>
</dbReference>
<dbReference type="AlphaFoldDB" id="A0A1Y2H153"/>
<dbReference type="EMBL" id="MCFF01000002">
    <property type="protein sequence ID" value="ORZ28280.1"/>
    <property type="molecule type" value="Genomic_DNA"/>
</dbReference>